<feature type="region of interest" description="Disordered" evidence="4">
    <location>
        <begin position="1223"/>
        <end position="1254"/>
    </location>
</feature>
<feature type="region of interest" description="Disordered" evidence="4">
    <location>
        <begin position="667"/>
        <end position="708"/>
    </location>
</feature>
<feature type="region of interest" description="Disordered" evidence="4">
    <location>
        <begin position="334"/>
        <end position="365"/>
    </location>
</feature>
<dbReference type="PANTHER" id="PTHR48125">
    <property type="entry name" value="LP07818P1"/>
    <property type="match status" value="1"/>
</dbReference>
<feature type="domain" description="SNF2 N-terminal" evidence="5">
    <location>
        <begin position="1342"/>
        <end position="1404"/>
    </location>
</feature>
<name>A0A4P9WDF7_9FUNG</name>
<feature type="compositionally biased region" description="Low complexity" evidence="4">
    <location>
        <begin position="109"/>
        <end position="127"/>
    </location>
</feature>
<feature type="region of interest" description="Disordered" evidence="4">
    <location>
        <begin position="481"/>
        <end position="568"/>
    </location>
</feature>
<evidence type="ECO:0000256" key="3">
    <source>
        <dbReference type="SAM" id="Coils"/>
    </source>
</evidence>
<dbReference type="Pfam" id="PF00176">
    <property type="entry name" value="SNF2-rel_dom"/>
    <property type="match status" value="1"/>
</dbReference>
<feature type="compositionally biased region" description="Pro residues" evidence="4">
    <location>
        <begin position="937"/>
        <end position="949"/>
    </location>
</feature>
<gene>
    <name evidence="6" type="ORF">BDK51DRAFT_29294</name>
</gene>
<feature type="region of interest" description="Disordered" evidence="4">
    <location>
        <begin position="1170"/>
        <end position="1207"/>
    </location>
</feature>
<feature type="region of interest" description="Disordered" evidence="4">
    <location>
        <begin position="95"/>
        <end position="127"/>
    </location>
</feature>
<dbReference type="Gene3D" id="3.40.50.10810">
    <property type="entry name" value="Tandem AAA-ATPase domain"/>
    <property type="match status" value="1"/>
</dbReference>
<dbReference type="OrthoDB" id="2129662at2759"/>
<feature type="compositionally biased region" description="Low complexity" evidence="4">
    <location>
        <begin position="17"/>
        <end position="40"/>
    </location>
</feature>
<keyword evidence="3" id="KW-0175">Coiled coil</keyword>
<feature type="compositionally biased region" description="Basic and acidic residues" evidence="4">
    <location>
        <begin position="247"/>
        <end position="256"/>
    </location>
</feature>
<feature type="compositionally biased region" description="Low complexity" evidence="4">
    <location>
        <begin position="1235"/>
        <end position="1247"/>
    </location>
</feature>
<feature type="compositionally biased region" description="Pro residues" evidence="4">
    <location>
        <begin position="517"/>
        <end position="532"/>
    </location>
</feature>
<keyword evidence="2" id="KW-0067">ATP-binding</keyword>
<proteinExistence type="predicted"/>
<feature type="region of interest" description="Disordered" evidence="4">
    <location>
        <begin position="1"/>
        <end position="42"/>
    </location>
</feature>
<dbReference type="EMBL" id="KZ995484">
    <property type="protein sequence ID" value="RKO90574.1"/>
    <property type="molecule type" value="Genomic_DNA"/>
</dbReference>
<feature type="compositionally biased region" description="Polar residues" evidence="4">
    <location>
        <begin position="1182"/>
        <end position="1192"/>
    </location>
</feature>
<keyword evidence="1" id="KW-0547">Nucleotide-binding</keyword>
<dbReference type="GO" id="GO:0005524">
    <property type="term" value="F:ATP binding"/>
    <property type="evidence" value="ECO:0007669"/>
    <property type="project" value="InterPro"/>
</dbReference>
<evidence type="ECO:0000256" key="1">
    <source>
        <dbReference type="ARBA" id="ARBA00022741"/>
    </source>
</evidence>
<evidence type="ECO:0000313" key="7">
    <source>
        <dbReference type="Proteomes" id="UP000269721"/>
    </source>
</evidence>
<accession>A0A4P9WDF7</accession>
<protein>
    <recommendedName>
        <fullName evidence="5">SNF2 N-terminal domain-containing protein</fullName>
    </recommendedName>
</protein>
<feature type="compositionally biased region" description="Pro residues" evidence="4">
    <location>
        <begin position="957"/>
        <end position="993"/>
    </location>
</feature>
<dbReference type="Proteomes" id="UP000269721">
    <property type="component" value="Unassembled WGS sequence"/>
</dbReference>
<evidence type="ECO:0000313" key="6">
    <source>
        <dbReference type="EMBL" id="RKO90574.1"/>
    </source>
</evidence>
<evidence type="ECO:0000256" key="2">
    <source>
        <dbReference type="ARBA" id="ARBA00022840"/>
    </source>
</evidence>
<dbReference type="SUPFAM" id="SSF52540">
    <property type="entry name" value="P-loop containing nucleoside triphosphate hydrolases"/>
    <property type="match status" value="1"/>
</dbReference>
<feature type="region of interest" description="Disordered" evidence="4">
    <location>
        <begin position="235"/>
        <end position="256"/>
    </location>
</feature>
<dbReference type="InterPro" id="IPR000330">
    <property type="entry name" value="SNF2_N"/>
</dbReference>
<dbReference type="InterPro" id="IPR038718">
    <property type="entry name" value="SNF2-like_sf"/>
</dbReference>
<dbReference type="PANTHER" id="PTHR48125:SF10">
    <property type="entry name" value="OS12G0136300 PROTEIN"/>
    <property type="match status" value="1"/>
</dbReference>
<evidence type="ECO:0000259" key="5">
    <source>
        <dbReference type="Pfam" id="PF00176"/>
    </source>
</evidence>
<reference evidence="7" key="1">
    <citation type="journal article" date="2018" name="Nat. Microbiol.">
        <title>Leveraging single-cell genomics to expand the fungal tree of life.</title>
        <authorList>
            <person name="Ahrendt S.R."/>
            <person name="Quandt C.A."/>
            <person name="Ciobanu D."/>
            <person name="Clum A."/>
            <person name="Salamov A."/>
            <person name="Andreopoulos B."/>
            <person name="Cheng J.F."/>
            <person name="Woyke T."/>
            <person name="Pelin A."/>
            <person name="Henrissat B."/>
            <person name="Reynolds N.K."/>
            <person name="Benny G.L."/>
            <person name="Smith M.E."/>
            <person name="James T.Y."/>
            <person name="Grigoriev I.V."/>
        </authorList>
    </citation>
    <scope>NUCLEOTIDE SEQUENCE [LARGE SCALE GENOMIC DNA]</scope>
</reference>
<feature type="region of interest" description="Disordered" evidence="4">
    <location>
        <begin position="914"/>
        <end position="993"/>
    </location>
</feature>
<organism evidence="6 7">
    <name type="scientific">Blyttiomyces helicus</name>
    <dbReference type="NCBI Taxonomy" id="388810"/>
    <lineage>
        <taxon>Eukaryota</taxon>
        <taxon>Fungi</taxon>
        <taxon>Fungi incertae sedis</taxon>
        <taxon>Chytridiomycota</taxon>
        <taxon>Chytridiomycota incertae sedis</taxon>
        <taxon>Chytridiomycetes</taxon>
        <taxon>Chytridiomycetes incertae sedis</taxon>
        <taxon>Blyttiomyces</taxon>
    </lineage>
</organism>
<sequence length="1430" mass="153814">MAGPYGAASKGGGGGAPPRRTTARSSAAARRRSSASGRAPVAIPPLASPILPGVASLQDHLQLQLQLAAHAQVLAQLHALVQQQQLMGLGLIPMPTPPLPKPKPPRLMPKPAESPSSSQPRAPAQASLIPSASVAPPFVALPQLPSLPAAPPPTPLQLYTPLPLDTAAQTPDLLSSTSAIRPSDDEYYMLDLLLQSQQQQQQAFQARLQSLQRMQVEQAEQDRVLRTLEEQAHAHAHASALVHGAHKRDEEAAADALDRDRKVAVAAADRDTIMDDIGESTRVVPQDADPAVLDDLGLEAAAAAEERDLMDLSTPYGLGMPSFDVNSFSTDFLDNLDPDPLSNEPTGVPPSLAGSPTHDPNNHLSELVSNISFDNIDSYFSMDPLADALPLTSSPPPPSFASKPPLFNLDFGVTLGADAAERQQADAGSSEGGDGGADAADALLADPFANLPSLKDLGFDPLEGYWNPADLAASTASPTLPAAESWSSRPPRIPINPAGQPESLLSTQPISLSPLFPSLPPPPPPPNHPPPRQRPRGSSSSSSFKSRRLDPTFTLPTDFATPLPLPPNPADVFRHAALRASTRRRTVEEPCFCRDCNDRIGLAYLRGNAQAFEDPYELDLRCLGCENGDLAACAPRTALPEDDDALGLDARRAPGAGVDILGVGTGETGILDPASPTQPPPIFRGPSTASNSSSTSTPSATRKRPHPTPMVECEVCKRTLALGGLREPESTSSGWEDQASLSMEVVCTLCEVLYLFCSECGGGGKHRTGKWRPREMFEPGRRTCSLPHVRIGSATVQYRVLEVPNELTDAMLVGAQDVFFDCLVSLYANPAVMENPKYGSYAAIRGEVEALWERTVLHALQGCDGEVAPPAGGGKRYLSVAWIDKRPRNMGKRTVMKEGVPWLTRLALEGVVAPQAGRRAGGDGNADTPVDPRPSNAAPPPPPPPPPLPTASSGPTAPTPNPRLPPTAPSLPPPRAESPTPPQPTLPPALPSPPPNHFVGFALTEWDPPTASLFAVQISPRSIYLPTSSLNELLRRTVARAQSDARLTGSRPVQHVGCWSGGDHARLRAIPEKMGFEERSEYLRDRPELRDVVLFGREGWEGRLRRASQNVSETYKSTTFRTIPKLLLNCSYIAPPLPVILLPFRACPNLVPLAKCPVLSFPPFFNPSKSLPTSKPIKRGPGTQNGHASSGNHPLAPPAKRAKPPSNLVRDFNNHLCELIVLDDDDDEPPRPSRRAVAPAAALQYPPGDLGRPERGVDPKANKELVEALLQSVDVAQTLQRRVEDQTKELVEKYKNDGTPKGLRLLRGLQVHQLYALSWMLLMEKDGNGGIIGDGLNGSRRDWRHGKTVIVVPSTLTDQWEQEIKEKTNLKVYKYRRSNQTRSKTEMRKCDVVLTTYGIVKNEQPHPAVKNGSVETKAAVDGQTLFKTKW</sequence>
<feature type="compositionally biased region" description="Pro residues" evidence="4">
    <location>
        <begin position="95"/>
        <end position="108"/>
    </location>
</feature>
<dbReference type="InterPro" id="IPR027417">
    <property type="entry name" value="P-loop_NTPase"/>
</dbReference>
<keyword evidence="7" id="KW-1185">Reference proteome</keyword>
<feature type="coiled-coil region" evidence="3">
    <location>
        <begin position="194"/>
        <end position="231"/>
    </location>
</feature>
<feature type="compositionally biased region" description="Low complexity" evidence="4">
    <location>
        <begin position="686"/>
        <end position="700"/>
    </location>
</feature>
<evidence type="ECO:0000256" key="4">
    <source>
        <dbReference type="SAM" id="MobiDB-lite"/>
    </source>
</evidence>